<comment type="similarity">
    <text evidence="2">Belongs to the 4HPPD family.</text>
</comment>
<dbReference type="PANTHER" id="PTHR11959:SF1">
    <property type="entry name" value="4-HYDROXYPHENYLPYRUVATE DIOXYGENASE"/>
    <property type="match status" value="1"/>
</dbReference>
<evidence type="ECO:0000259" key="7">
    <source>
        <dbReference type="PROSITE" id="PS51819"/>
    </source>
</evidence>
<protein>
    <submittedName>
        <fullName evidence="8">VOC family protein</fullName>
    </submittedName>
</protein>
<evidence type="ECO:0000313" key="9">
    <source>
        <dbReference type="Proteomes" id="UP001526143"/>
    </source>
</evidence>
<evidence type="ECO:0000256" key="4">
    <source>
        <dbReference type="ARBA" id="ARBA00022737"/>
    </source>
</evidence>
<evidence type="ECO:0000313" key="8">
    <source>
        <dbReference type="EMBL" id="MCV3215132.1"/>
    </source>
</evidence>
<keyword evidence="4" id="KW-0677">Repeat</keyword>
<gene>
    <name evidence="8" type="ORF">OGM63_16705</name>
</gene>
<dbReference type="InterPro" id="IPR041736">
    <property type="entry name" value="4OHPhenylPyrv_dOase_N"/>
</dbReference>
<feature type="domain" description="VOC" evidence="7">
    <location>
        <begin position="2"/>
        <end position="144"/>
    </location>
</feature>
<dbReference type="CDD" id="cd08342">
    <property type="entry name" value="HPPD_N_like"/>
    <property type="match status" value="1"/>
</dbReference>
<dbReference type="RefSeq" id="WP_263746720.1">
    <property type="nucleotide sequence ID" value="NZ_JAOWRF010000242.1"/>
</dbReference>
<evidence type="ECO:0000256" key="3">
    <source>
        <dbReference type="ARBA" id="ARBA00022723"/>
    </source>
</evidence>
<evidence type="ECO:0000256" key="6">
    <source>
        <dbReference type="SAM" id="MobiDB-lite"/>
    </source>
</evidence>
<keyword evidence="9" id="KW-1185">Reference proteome</keyword>
<comment type="caution">
    <text evidence="8">The sequence shown here is derived from an EMBL/GenBank/DDBJ whole genome shotgun (WGS) entry which is preliminary data.</text>
</comment>
<dbReference type="PANTHER" id="PTHR11959">
    <property type="entry name" value="4-HYDROXYPHENYLPYRUVATE DIOXYGENASE"/>
    <property type="match status" value="1"/>
</dbReference>
<dbReference type="EMBL" id="JAOWRF010000242">
    <property type="protein sequence ID" value="MCV3215132.1"/>
    <property type="molecule type" value="Genomic_DNA"/>
</dbReference>
<feature type="region of interest" description="Disordered" evidence="6">
    <location>
        <begin position="140"/>
        <end position="163"/>
    </location>
</feature>
<evidence type="ECO:0000256" key="5">
    <source>
        <dbReference type="ARBA" id="ARBA00023004"/>
    </source>
</evidence>
<evidence type="ECO:0000256" key="1">
    <source>
        <dbReference type="ARBA" id="ARBA00001962"/>
    </source>
</evidence>
<dbReference type="InterPro" id="IPR005956">
    <property type="entry name" value="4OHPhenylPyrv_dOase"/>
</dbReference>
<comment type="cofactor">
    <cofactor evidence="1">
        <name>Fe cation</name>
        <dbReference type="ChEBI" id="CHEBI:24875"/>
    </cofactor>
</comment>
<dbReference type="PROSITE" id="PS51819">
    <property type="entry name" value="VOC"/>
    <property type="match status" value="1"/>
</dbReference>
<dbReference type="SUPFAM" id="SSF54593">
    <property type="entry name" value="Glyoxalase/Bleomycin resistance protein/Dihydroxybiphenyl dioxygenase"/>
    <property type="match status" value="1"/>
</dbReference>
<dbReference type="Proteomes" id="UP001526143">
    <property type="component" value="Unassembled WGS sequence"/>
</dbReference>
<sequence>MKIAHVHFYLEDALVWQDWFVSHLGFQAVTDYMIPLTLTNSSNEYGSFHTCTKVVKSGAVCFLLSSPLSPTSPVAEFLRQHPPGVADVAFAVEDVEKAIALAAQHNAKILQPIQEYQQSQEYIKWGKIAAWGSLTHTLIERGQGDKGTRGQGGQGDKGTRAGA</sequence>
<dbReference type="InterPro" id="IPR029068">
    <property type="entry name" value="Glyas_Bleomycin-R_OHBP_Dase"/>
</dbReference>
<name>A0ABT3B1A1_9CYAN</name>
<dbReference type="Gene3D" id="3.10.180.10">
    <property type="entry name" value="2,3-Dihydroxybiphenyl 1,2-Dioxygenase, domain 1"/>
    <property type="match status" value="1"/>
</dbReference>
<keyword evidence="5" id="KW-0408">Iron</keyword>
<accession>A0ABT3B1A1</accession>
<keyword evidence="3" id="KW-0479">Metal-binding</keyword>
<organism evidence="8 9">
    <name type="scientific">Plectonema radiosum NIES-515</name>
    <dbReference type="NCBI Taxonomy" id="2986073"/>
    <lineage>
        <taxon>Bacteria</taxon>
        <taxon>Bacillati</taxon>
        <taxon>Cyanobacteriota</taxon>
        <taxon>Cyanophyceae</taxon>
        <taxon>Oscillatoriophycideae</taxon>
        <taxon>Oscillatoriales</taxon>
        <taxon>Microcoleaceae</taxon>
        <taxon>Plectonema</taxon>
    </lineage>
</organism>
<dbReference type="InterPro" id="IPR037523">
    <property type="entry name" value="VOC_core"/>
</dbReference>
<proteinExistence type="inferred from homology"/>
<reference evidence="8 9" key="1">
    <citation type="submission" date="2022-10" db="EMBL/GenBank/DDBJ databases">
        <title>Identification of biosynthetic pathway for the production of the potent trypsin inhibitor radiosumin.</title>
        <authorList>
            <person name="Fewer D.P."/>
            <person name="Delbaje E."/>
            <person name="Ouyang X."/>
            <person name="Agostino P.D."/>
            <person name="Wahlsten M."/>
            <person name="Jokela J."/>
            <person name="Permi P."/>
            <person name="Haapaniemi E."/>
            <person name="Koistinen H."/>
        </authorList>
    </citation>
    <scope>NUCLEOTIDE SEQUENCE [LARGE SCALE GENOMIC DNA]</scope>
    <source>
        <strain evidence="8 9">NIES-515</strain>
    </source>
</reference>
<feature type="non-terminal residue" evidence="8">
    <location>
        <position position="163"/>
    </location>
</feature>
<evidence type="ECO:0000256" key="2">
    <source>
        <dbReference type="ARBA" id="ARBA00005877"/>
    </source>
</evidence>